<dbReference type="EMBL" id="PUIA01000038">
    <property type="protein sequence ID" value="PQO30638.1"/>
    <property type="molecule type" value="Genomic_DNA"/>
</dbReference>
<dbReference type="InterPro" id="IPR057326">
    <property type="entry name" value="KR_dom"/>
</dbReference>
<evidence type="ECO:0000313" key="5">
    <source>
        <dbReference type="Proteomes" id="UP000240009"/>
    </source>
</evidence>
<dbReference type="GO" id="GO:0016491">
    <property type="term" value="F:oxidoreductase activity"/>
    <property type="evidence" value="ECO:0007669"/>
    <property type="project" value="UniProtKB-KW"/>
</dbReference>
<dbReference type="PANTHER" id="PTHR24321:SF11">
    <property type="entry name" value="BLR0893 PROTEIN"/>
    <property type="match status" value="1"/>
</dbReference>
<dbReference type="Pfam" id="PF13561">
    <property type="entry name" value="adh_short_C2"/>
    <property type="match status" value="1"/>
</dbReference>
<proteinExistence type="inferred from homology"/>
<feature type="domain" description="Ketoreductase" evidence="3">
    <location>
        <begin position="6"/>
        <end position="198"/>
    </location>
</feature>
<dbReference type="OrthoDB" id="266183at2"/>
<comment type="similarity">
    <text evidence="1">Belongs to the short-chain dehydrogenases/reductases (SDR) family.</text>
</comment>
<dbReference type="SUPFAM" id="SSF51735">
    <property type="entry name" value="NAD(P)-binding Rossmann-fold domains"/>
    <property type="match status" value="1"/>
</dbReference>
<dbReference type="InterPro" id="IPR036291">
    <property type="entry name" value="NAD(P)-bd_dom_sf"/>
</dbReference>
<dbReference type="InterPro" id="IPR002347">
    <property type="entry name" value="SDR_fam"/>
</dbReference>
<evidence type="ECO:0000256" key="2">
    <source>
        <dbReference type="ARBA" id="ARBA00023002"/>
    </source>
</evidence>
<dbReference type="Proteomes" id="UP000240009">
    <property type="component" value="Unassembled WGS sequence"/>
</dbReference>
<dbReference type="CDD" id="cd05233">
    <property type="entry name" value="SDR_c"/>
    <property type="match status" value="1"/>
</dbReference>
<gene>
    <name evidence="4" type="ORF">C5Y96_14305</name>
</gene>
<dbReference type="Gene3D" id="3.40.50.720">
    <property type="entry name" value="NAD(P)-binding Rossmann-like Domain"/>
    <property type="match status" value="1"/>
</dbReference>
<dbReference type="PRINTS" id="PR00080">
    <property type="entry name" value="SDRFAMILY"/>
</dbReference>
<dbReference type="RefSeq" id="WP_105354542.1">
    <property type="nucleotide sequence ID" value="NZ_PUIA01000038.1"/>
</dbReference>
<evidence type="ECO:0000259" key="3">
    <source>
        <dbReference type="SMART" id="SM00822"/>
    </source>
</evidence>
<name>A0A2S8FEP2_9BACT</name>
<dbReference type="AlphaFoldDB" id="A0A2S8FEP2"/>
<protein>
    <submittedName>
        <fullName evidence="4">Short chain dehydrogenase</fullName>
    </submittedName>
</protein>
<comment type="caution">
    <text evidence="4">The sequence shown here is derived from an EMBL/GenBank/DDBJ whole genome shotgun (WGS) entry which is preliminary data.</text>
</comment>
<sequence length="251" mass="26072">MSFQDKVVLITGGTSGIGEAAAVLFAGQGAKVVVAGRREQLGTAVVDRIKSAGGEAVFVKADVSSEEDVKSLVDQTVEKYGRIDIAFNNAGVEAVGMVTDFSVDDYRKVFDINVLGVFLSMKYEIQHMLQQGGGVIVNTSSIVGHVAMPGASIYIASKHAVEGITKTAALEYAQQGIRINAVAPGATATDMIDRFAGKEGAESRQALAAQHPMNRLATSEEIAAAVAYLASDGAAFTNGVSLPVDGGYLAK</sequence>
<accession>A0A2S8FEP2</accession>
<keyword evidence="2" id="KW-0560">Oxidoreductase</keyword>
<reference evidence="4 5" key="1">
    <citation type="submission" date="2018-02" db="EMBL/GenBank/DDBJ databases">
        <title>Comparative genomes isolates from brazilian mangrove.</title>
        <authorList>
            <person name="Araujo J.E."/>
            <person name="Taketani R.G."/>
            <person name="Silva M.C.P."/>
            <person name="Loureco M.V."/>
            <person name="Andreote F.D."/>
        </authorList>
    </citation>
    <scope>NUCLEOTIDE SEQUENCE [LARGE SCALE GENOMIC DNA]</scope>
    <source>
        <strain evidence="4 5">HEX-2 MGV</strain>
    </source>
</reference>
<dbReference type="PANTHER" id="PTHR24321">
    <property type="entry name" value="DEHYDROGENASES, SHORT CHAIN"/>
    <property type="match status" value="1"/>
</dbReference>
<dbReference type="NCBIfam" id="NF005559">
    <property type="entry name" value="PRK07231.1"/>
    <property type="match status" value="1"/>
</dbReference>
<dbReference type="FunFam" id="3.40.50.720:FF:000084">
    <property type="entry name" value="Short-chain dehydrogenase reductase"/>
    <property type="match status" value="1"/>
</dbReference>
<dbReference type="SMART" id="SM00822">
    <property type="entry name" value="PKS_KR"/>
    <property type="match status" value="1"/>
</dbReference>
<organism evidence="4 5">
    <name type="scientific">Blastopirellula marina</name>
    <dbReference type="NCBI Taxonomy" id="124"/>
    <lineage>
        <taxon>Bacteria</taxon>
        <taxon>Pseudomonadati</taxon>
        <taxon>Planctomycetota</taxon>
        <taxon>Planctomycetia</taxon>
        <taxon>Pirellulales</taxon>
        <taxon>Pirellulaceae</taxon>
        <taxon>Blastopirellula</taxon>
    </lineage>
</organism>
<evidence type="ECO:0000313" key="4">
    <source>
        <dbReference type="EMBL" id="PQO30638.1"/>
    </source>
</evidence>
<dbReference type="PRINTS" id="PR00081">
    <property type="entry name" value="GDHRDH"/>
</dbReference>
<evidence type="ECO:0000256" key="1">
    <source>
        <dbReference type="ARBA" id="ARBA00006484"/>
    </source>
</evidence>